<keyword evidence="3" id="KW-1185">Reference proteome</keyword>
<dbReference type="AlphaFoldDB" id="A0A8J2LF13"/>
<comment type="caution">
    <text evidence="2">The sequence shown here is derived from an EMBL/GenBank/DDBJ whole genome shotgun (WGS) entry which is preliminary data.</text>
</comment>
<gene>
    <name evidence="2" type="ORF">AFUS01_LOCUS41456</name>
</gene>
<dbReference type="EMBL" id="CAJVCH010561769">
    <property type="protein sequence ID" value="CAG7831729.1"/>
    <property type="molecule type" value="Genomic_DNA"/>
</dbReference>
<reference evidence="2" key="1">
    <citation type="submission" date="2021-06" db="EMBL/GenBank/DDBJ databases">
        <authorList>
            <person name="Hodson N. C."/>
            <person name="Mongue J. A."/>
            <person name="Jaron S. K."/>
        </authorList>
    </citation>
    <scope>NUCLEOTIDE SEQUENCE</scope>
</reference>
<evidence type="ECO:0000313" key="2">
    <source>
        <dbReference type="EMBL" id="CAG7831729.1"/>
    </source>
</evidence>
<name>A0A8J2LF13_9HEXA</name>
<organism evidence="2 3">
    <name type="scientific">Allacma fusca</name>
    <dbReference type="NCBI Taxonomy" id="39272"/>
    <lineage>
        <taxon>Eukaryota</taxon>
        <taxon>Metazoa</taxon>
        <taxon>Ecdysozoa</taxon>
        <taxon>Arthropoda</taxon>
        <taxon>Hexapoda</taxon>
        <taxon>Collembola</taxon>
        <taxon>Symphypleona</taxon>
        <taxon>Sminthuridae</taxon>
        <taxon>Allacma</taxon>
    </lineage>
</organism>
<dbReference type="Proteomes" id="UP000708208">
    <property type="component" value="Unassembled WGS sequence"/>
</dbReference>
<evidence type="ECO:0000256" key="1">
    <source>
        <dbReference type="SAM" id="MobiDB-lite"/>
    </source>
</evidence>
<sequence>MTLRSYSVSVSVTAYSRPALDSPTEVAHDPIEPLDFEPLDVVNETSDIETEDA</sequence>
<feature type="region of interest" description="Disordered" evidence="1">
    <location>
        <begin position="19"/>
        <end position="53"/>
    </location>
</feature>
<accession>A0A8J2LF13</accession>
<feature type="non-terminal residue" evidence="2">
    <location>
        <position position="1"/>
    </location>
</feature>
<proteinExistence type="predicted"/>
<protein>
    <submittedName>
        <fullName evidence="2">Uncharacterized protein</fullName>
    </submittedName>
</protein>
<evidence type="ECO:0000313" key="3">
    <source>
        <dbReference type="Proteomes" id="UP000708208"/>
    </source>
</evidence>